<dbReference type="eggNOG" id="COG3474">
    <property type="taxonomic scope" value="Bacteria"/>
</dbReference>
<dbReference type="SUPFAM" id="SSF46626">
    <property type="entry name" value="Cytochrome c"/>
    <property type="match status" value="1"/>
</dbReference>
<accession>A0LDB6</accession>
<keyword evidence="2 6" id="KW-0349">Heme</keyword>
<keyword evidence="4" id="KW-0249">Electron transport</keyword>
<dbReference type="InterPro" id="IPR036909">
    <property type="entry name" value="Cyt_c-like_dom_sf"/>
</dbReference>
<dbReference type="OrthoDB" id="9805828at2"/>
<evidence type="ECO:0000256" key="5">
    <source>
        <dbReference type="ARBA" id="ARBA00023004"/>
    </source>
</evidence>
<name>A0LDB6_MAGMM</name>
<reference evidence="9" key="1">
    <citation type="journal article" date="2009" name="Appl. Environ. Microbiol.">
        <title>Complete genome sequence of the chemolithoautotrophic marine magnetotactic coccus strain MC-1.</title>
        <authorList>
            <person name="Schubbe S."/>
            <person name="Williams T.J."/>
            <person name="Xie G."/>
            <person name="Kiss H.E."/>
            <person name="Brettin T.S."/>
            <person name="Martinez D."/>
            <person name="Ross C.A."/>
            <person name="Schuler D."/>
            <person name="Cox B.L."/>
            <person name="Nealson K.H."/>
            <person name="Bazylinski D.A."/>
        </authorList>
    </citation>
    <scope>NUCLEOTIDE SEQUENCE [LARGE SCALE GENOMIC DNA]</scope>
    <source>
        <strain evidence="9">ATCC BAA-1437 / JCM 17883 / MC-1</strain>
    </source>
</reference>
<dbReference type="KEGG" id="mgm:Mmc1_3474"/>
<dbReference type="PRINTS" id="PR00604">
    <property type="entry name" value="CYTCHRMECIAB"/>
</dbReference>
<evidence type="ECO:0000256" key="1">
    <source>
        <dbReference type="ARBA" id="ARBA00022448"/>
    </source>
</evidence>
<dbReference type="Gene3D" id="1.10.760.10">
    <property type="entry name" value="Cytochrome c-like domain"/>
    <property type="match status" value="1"/>
</dbReference>
<evidence type="ECO:0000313" key="8">
    <source>
        <dbReference type="EMBL" id="ABK45959.1"/>
    </source>
</evidence>
<keyword evidence="5 6" id="KW-0408">Iron</keyword>
<organism evidence="8 9">
    <name type="scientific">Magnetococcus marinus (strain ATCC BAA-1437 / JCM 17883 / MC-1)</name>
    <dbReference type="NCBI Taxonomy" id="156889"/>
    <lineage>
        <taxon>Bacteria</taxon>
        <taxon>Pseudomonadati</taxon>
        <taxon>Pseudomonadota</taxon>
        <taxon>Magnetococcia</taxon>
        <taxon>Magnetococcales</taxon>
        <taxon>Magnetococcaceae</taxon>
        <taxon>Magnetococcus</taxon>
    </lineage>
</organism>
<keyword evidence="9" id="KW-1185">Reference proteome</keyword>
<keyword evidence="1" id="KW-0813">Transport</keyword>
<dbReference type="GO" id="GO:0009055">
    <property type="term" value="F:electron transfer activity"/>
    <property type="evidence" value="ECO:0007669"/>
    <property type="project" value="InterPro"/>
</dbReference>
<dbReference type="GO" id="GO:0046872">
    <property type="term" value="F:metal ion binding"/>
    <property type="evidence" value="ECO:0007669"/>
    <property type="project" value="UniProtKB-KW"/>
</dbReference>
<dbReference type="Proteomes" id="UP000002586">
    <property type="component" value="Chromosome"/>
</dbReference>
<dbReference type="InterPro" id="IPR009056">
    <property type="entry name" value="Cyt_c-like_dom"/>
</dbReference>
<feature type="domain" description="Cytochrome c" evidence="7">
    <location>
        <begin position="28"/>
        <end position="137"/>
    </location>
</feature>
<gene>
    <name evidence="8" type="ordered locus">Mmc1_3474</name>
</gene>
<sequence precursor="true">MSGTPAWGARALLLLAVLTVVFATKRESAIAAGEHQPASLRACRVCHDLSSEKKSQGFIGPPLWGVANRSIGSENSFAGYSETLVSMGAHGKIWDRRTLERYLADPRMFAPGCRMAFTGIADEKSRMQAVDYLFSMQD</sequence>
<evidence type="ECO:0000313" key="9">
    <source>
        <dbReference type="Proteomes" id="UP000002586"/>
    </source>
</evidence>
<dbReference type="HOGENOM" id="CLU_060944_2_0_5"/>
<reference evidence="8 9" key="2">
    <citation type="journal article" date="2012" name="Int. J. Syst. Evol. Microbiol.">
        <title>Magnetococcus marinus gen. nov., sp. nov., a marine, magnetotactic bacterium that represents a novel lineage (Magnetococcaceae fam. nov.; Magnetococcales ord. nov.) at the base of the Alphaproteobacteria.</title>
        <authorList>
            <person name="Bazylinski D.A."/>
            <person name="Williams T.J."/>
            <person name="Lefevre C.T."/>
            <person name="Berg R.J."/>
            <person name="Zhang C.L."/>
            <person name="Bowser S.S."/>
            <person name="Dean A.J."/>
            <person name="Beveridge T.J."/>
        </authorList>
    </citation>
    <scope>NUCLEOTIDE SEQUENCE [LARGE SCALE GENOMIC DNA]</scope>
    <source>
        <strain evidence="9">ATCC BAA-1437 / JCM 17883 / MC-1</strain>
    </source>
</reference>
<dbReference type="InterPro" id="IPR002327">
    <property type="entry name" value="Cyt_c_1A/1B"/>
</dbReference>
<dbReference type="PANTHER" id="PTHR11961">
    <property type="entry name" value="CYTOCHROME C"/>
    <property type="match status" value="1"/>
</dbReference>
<evidence type="ECO:0000256" key="2">
    <source>
        <dbReference type="ARBA" id="ARBA00022617"/>
    </source>
</evidence>
<keyword evidence="3 6" id="KW-0479">Metal-binding</keyword>
<evidence type="ECO:0000259" key="7">
    <source>
        <dbReference type="PROSITE" id="PS51007"/>
    </source>
</evidence>
<protein>
    <submittedName>
        <fullName evidence="8">Cytochrome c, class I</fullName>
    </submittedName>
</protein>
<dbReference type="EMBL" id="CP000471">
    <property type="protein sequence ID" value="ABK45959.1"/>
    <property type="molecule type" value="Genomic_DNA"/>
</dbReference>
<dbReference type="PROSITE" id="PS51007">
    <property type="entry name" value="CYTC"/>
    <property type="match status" value="1"/>
</dbReference>
<dbReference type="AlphaFoldDB" id="A0LDB6"/>
<evidence type="ECO:0000256" key="6">
    <source>
        <dbReference type="PROSITE-ProRule" id="PRU00433"/>
    </source>
</evidence>
<evidence type="ECO:0000256" key="3">
    <source>
        <dbReference type="ARBA" id="ARBA00022723"/>
    </source>
</evidence>
<proteinExistence type="predicted"/>
<dbReference type="GO" id="GO:0020037">
    <property type="term" value="F:heme binding"/>
    <property type="evidence" value="ECO:0007669"/>
    <property type="project" value="InterPro"/>
</dbReference>
<dbReference type="STRING" id="156889.Mmc1_3474"/>
<evidence type="ECO:0000256" key="4">
    <source>
        <dbReference type="ARBA" id="ARBA00022982"/>
    </source>
</evidence>
<dbReference type="RefSeq" id="WP_011715015.1">
    <property type="nucleotide sequence ID" value="NC_008576.1"/>
</dbReference>